<protein>
    <submittedName>
        <fullName evidence="2">Putative transposase for insertion sequence element</fullName>
    </submittedName>
</protein>
<accession>K8XP29</accession>
<dbReference type="InterPro" id="IPR017894">
    <property type="entry name" value="HTH_IS21_transposase_type"/>
</dbReference>
<dbReference type="AlphaFoldDB" id="K8XP29"/>
<feature type="domain" description="HTH IS21-type" evidence="1">
    <location>
        <begin position="1"/>
        <end position="51"/>
    </location>
</feature>
<sequence length="60" mass="6940">MSISVIGRKLSLNRRTVRRFVRATDVEELLANARFRTSLLDEFKPYLRAWLFDPSPSAAT</sequence>
<dbReference type="EMBL" id="AJYC02000032">
    <property type="protein sequence ID" value="EKT82546.1"/>
    <property type="molecule type" value="Genomic_DNA"/>
</dbReference>
<evidence type="ECO:0000313" key="3">
    <source>
        <dbReference type="Proteomes" id="UP000005951"/>
    </source>
</evidence>
<evidence type="ECO:0000313" key="2">
    <source>
        <dbReference type="EMBL" id="EKT82546.1"/>
    </source>
</evidence>
<proteinExistence type="predicted"/>
<name>K8XP29_RHOOP</name>
<evidence type="ECO:0000259" key="1">
    <source>
        <dbReference type="PROSITE" id="PS50531"/>
    </source>
</evidence>
<dbReference type="PROSITE" id="PS50531">
    <property type="entry name" value="HTH_IS21"/>
    <property type="match status" value="1"/>
</dbReference>
<gene>
    <name evidence="2" type="ORF">WSS_A11723</name>
</gene>
<dbReference type="Proteomes" id="UP000005951">
    <property type="component" value="Unassembled WGS sequence"/>
</dbReference>
<comment type="caution">
    <text evidence="2">The sequence shown here is derived from an EMBL/GenBank/DDBJ whole genome shotgun (WGS) entry which is preliminary data.</text>
</comment>
<organism evidence="2 3">
    <name type="scientific">Rhodococcus opacus M213</name>
    <dbReference type="NCBI Taxonomy" id="1129896"/>
    <lineage>
        <taxon>Bacteria</taxon>
        <taxon>Bacillati</taxon>
        <taxon>Actinomycetota</taxon>
        <taxon>Actinomycetes</taxon>
        <taxon>Mycobacteriales</taxon>
        <taxon>Nocardiaceae</taxon>
        <taxon>Rhodococcus</taxon>
    </lineage>
</organism>
<reference evidence="2 3" key="1">
    <citation type="journal article" date="2013" name="Genome Announc.">
        <title>Draft Genome Sequence of Rhodococcus opacus Strain M213 Shows a Diverse Catabolic Potential.</title>
        <authorList>
            <person name="Pathak A."/>
            <person name="Green S.J."/>
            <person name="Ogram A."/>
            <person name="Chauhan A."/>
        </authorList>
    </citation>
    <scope>NUCLEOTIDE SEQUENCE [LARGE SCALE GENOMIC DNA]</scope>
    <source>
        <strain evidence="2 3">M213</strain>
    </source>
</reference>